<dbReference type="InterPro" id="IPR036390">
    <property type="entry name" value="WH_DNA-bd_sf"/>
</dbReference>
<proteinExistence type="predicted"/>
<evidence type="ECO:0000313" key="6">
    <source>
        <dbReference type="Proteomes" id="UP001596119"/>
    </source>
</evidence>
<feature type="domain" description="HTH hxlR-type" evidence="4">
    <location>
        <begin position="9"/>
        <end position="109"/>
    </location>
</feature>
<dbReference type="InterPro" id="IPR036388">
    <property type="entry name" value="WH-like_DNA-bd_sf"/>
</dbReference>
<keyword evidence="6" id="KW-1185">Reference proteome</keyword>
<dbReference type="SUPFAM" id="SSF46785">
    <property type="entry name" value="Winged helix' DNA-binding domain"/>
    <property type="match status" value="1"/>
</dbReference>
<evidence type="ECO:0000259" key="4">
    <source>
        <dbReference type="PROSITE" id="PS51118"/>
    </source>
</evidence>
<name>A0ABW1IDK2_9PSEU</name>
<accession>A0ABW1IDK2</accession>
<evidence type="ECO:0000256" key="3">
    <source>
        <dbReference type="ARBA" id="ARBA00023163"/>
    </source>
</evidence>
<comment type="caution">
    <text evidence="5">The sequence shown here is derived from an EMBL/GenBank/DDBJ whole genome shotgun (WGS) entry which is preliminary data.</text>
</comment>
<dbReference type="Pfam" id="PF01638">
    <property type="entry name" value="HxlR"/>
    <property type="match status" value="1"/>
</dbReference>
<gene>
    <name evidence="5" type="ORF">ACFQH9_24960</name>
</gene>
<dbReference type="EMBL" id="JBHSQK010000074">
    <property type="protein sequence ID" value="MFC5951520.1"/>
    <property type="molecule type" value="Genomic_DNA"/>
</dbReference>
<reference evidence="6" key="1">
    <citation type="journal article" date="2019" name="Int. J. Syst. Evol. Microbiol.">
        <title>The Global Catalogue of Microorganisms (GCM) 10K type strain sequencing project: providing services to taxonomists for standard genome sequencing and annotation.</title>
        <authorList>
            <consortium name="The Broad Institute Genomics Platform"/>
            <consortium name="The Broad Institute Genome Sequencing Center for Infectious Disease"/>
            <person name="Wu L."/>
            <person name="Ma J."/>
        </authorList>
    </citation>
    <scope>NUCLEOTIDE SEQUENCE [LARGE SCALE GENOMIC DNA]</scope>
    <source>
        <strain evidence="6">CGMCC 4.7397</strain>
    </source>
</reference>
<keyword evidence="2" id="KW-0238">DNA-binding</keyword>
<keyword evidence="1" id="KW-0805">Transcription regulation</keyword>
<dbReference type="PROSITE" id="PS51118">
    <property type="entry name" value="HTH_HXLR"/>
    <property type="match status" value="1"/>
</dbReference>
<evidence type="ECO:0000313" key="5">
    <source>
        <dbReference type="EMBL" id="MFC5951520.1"/>
    </source>
</evidence>
<sequence>MSSRGWDDDGWFAEGVCALGDRWVLRVLHEARGGVARFNDFADRLGVSRNVLAARLVHLVGWGLLAKREYRRDGVRCRYEYTLTDRGVSALAVLDEIRDWAVAERPTFGGGDRRLPIIGLPREARDETTGL</sequence>
<evidence type="ECO:0000256" key="1">
    <source>
        <dbReference type="ARBA" id="ARBA00023015"/>
    </source>
</evidence>
<dbReference type="InterPro" id="IPR002577">
    <property type="entry name" value="HTH_HxlR"/>
</dbReference>
<dbReference type="Gene3D" id="1.10.10.10">
    <property type="entry name" value="Winged helix-like DNA-binding domain superfamily/Winged helix DNA-binding domain"/>
    <property type="match status" value="1"/>
</dbReference>
<evidence type="ECO:0000256" key="2">
    <source>
        <dbReference type="ARBA" id="ARBA00023125"/>
    </source>
</evidence>
<dbReference type="PANTHER" id="PTHR33204">
    <property type="entry name" value="TRANSCRIPTIONAL REGULATOR, MARR FAMILY"/>
    <property type="match status" value="1"/>
</dbReference>
<dbReference type="PANTHER" id="PTHR33204:SF18">
    <property type="entry name" value="TRANSCRIPTIONAL REGULATORY PROTEIN"/>
    <property type="match status" value="1"/>
</dbReference>
<dbReference type="Proteomes" id="UP001596119">
    <property type="component" value="Unassembled WGS sequence"/>
</dbReference>
<dbReference type="RefSeq" id="WP_379569545.1">
    <property type="nucleotide sequence ID" value="NZ_JBHSQK010000074.1"/>
</dbReference>
<organism evidence="5 6">
    <name type="scientific">Pseudonocardia lutea</name>
    <dbReference type="NCBI Taxonomy" id="2172015"/>
    <lineage>
        <taxon>Bacteria</taxon>
        <taxon>Bacillati</taxon>
        <taxon>Actinomycetota</taxon>
        <taxon>Actinomycetes</taxon>
        <taxon>Pseudonocardiales</taxon>
        <taxon>Pseudonocardiaceae</taxon>
        <taxon>Pseudonocardia</taxon>
    </lineage>
</organism>
<keyword evidence="3" id="KW-0804">Transcription</keyword>
<protein>
    <submittedName>
        <fullName evidence="5">Winged helix-turn-helix transcriptional regulator</fullName>
    </submittedName>
</protein>